<comment type="caution">
    <text evidence="6">The sequence shown here is derived from an EMBL/GenBank/DDBJ whole genome shotgun (WGS) entry which is preliminary data.</text>
</comment>
<keyword evidence="4 5" id="KW-0472">Membrane</keyword>
<evidence type="ECO:0000256" key="1">
    <source>
        <dbReference type="ARBA" id="ARBA00004141"/>
    </source>
</evidence>
<dbReference type="PANTHER" id="PTHR38894:SF1">
    <property type="entry name" value="TRANSMEMBRANE PROTEIN"/>
    <property type="match status" value="1"/>
</dbReference>
<keyword evidence="7" id="KW-1185">Reference proteome</keyword>
<sequence length="158" mass="16882">YLRFINLVTAIVTCVMSALVFLGSLTTGGDASAVVLTFYVFSFGVMICCFELQLKAVAQYIAGNFGFFFSPHMRSMFLVFVALLCFDLGLFGMIVGAMLCFVACLNFYALCMFPEYIQAPAVSAEQKAKAAAQASGAASQFAFKAATAGAQQPAFTNV</sequence>
<gene>
    <name evidence="6" type="ORF">TeGR_g7771</name>
</gene>
<feature type="transmembrane region" description="Helical" evidence="5">
    <location>
        <begin position="7"/>
        <end position="25"/>
    </location>
</feature>
<protein>
    <recommendedName>
        <fullName evidence="8">COPI associated protein</fullName>
    </recommendedName>
</protein>
<accession>A0ABQ6N6L0</accession>
<dbReference type="Proteomes" id="UP001165060">
    <property type="component" value="Unassembled WGS sequence"/>
</dbReference>
<evidence type="ECO:0000313" key="7">
    <source>
        <dbReference type="Proteomes" id="UP001165060"/>
    </source>
</evidence>
<name>A0ABQ6N6L0_9STRA</name>
<proteinExistence type="predicted"/>
<dbReference type="PANTHER" id="PTHR38894">
    <property type="entry name" value="TRANSMEMBRANE PROTEIN"/>
    <property type="match status" value="1"/>
</dbReference>
<feature type="transmembrane region" description="Helical" evidence="5">
    <location>
        <begin position="31"/>
        <end position="54"/>
    </location>
</feature>
<comment type="subcellular location">
    <subcellularLocation>
        <location evidence="1">Membrane</location>
        <topology evidence="1">Multi-pass membrane protein</topology>
    </subcellularLocation>
</comment>
<evidence type="ECO:0000256" key="2">
    <source>
        <dbReference type="ARBA" id="ARBA00022692"/>
    </source>
</evidence>
<evidence type="ECO:0000256" key="5">
    <source>
        <dbReference type="SAM" id="Phobius"/>
    </source>
</evidence>
<feature type="non-terminal residue" evidence="6">
    <location>
        <position position="1"/>
    </location>
</feature>
<evidence type="ECO:0008006" key="8">
    <source>
        <dbReference type="Google" id="ProtNLM"/>
    </source>
</evidence>
<evidence type="ECO:0000256" key="3">
    <source>
        <dbReference type="ARBA" id="ARBA00022989"/>
    </source>
</evidence>
<dbReference type="Pfam" id="PF08507">
    <property type="entry name" value="COPI_assoc"/>
    <property type="match status" value="1"/>
</dbReference>
<keyword evidence="3 5" id="KW-1133">Transmembrane helix</keyword>
<organism evidence="6 7">
    <name type="scientific">Tetraparma gracilis</name>
    <dbReference type="NCBI Taxonomy" id="2962635"/>
    <lineage>
        <taxon>Eukaryota</taxon>
        <taxon>Sar</taxon>
        <taxon>Stramenopiles</taxon>
        <taxon>Ochrophyta</taxon>
        <taxon>Bolidophyceae</taxon>
        <taxon>Parmales</taxon>
        <taxon>Triparmaceae</taxon>
        <taxon>Tetraparma</taxon>
    </lineage>
</organism>
<evidence type="ECO:0000313" key="6">
    <source>
        <dbReference type="EMBL" id="GMI41158.1"/>
    </source>
</evidence>
<dbReference type="InterPro" id="IPR013714">
    <property type="entry name" value="Golgi_TVP15"/>
</dbReference>
<dbReference type="EMBL" id="BRYB01000981">
    <property type="protein sequence ID" value="GMI41158.1"/>
    <property type="molecule type" value="Genomic_DNA"/>
</dbReference>
<evidence type="ECO:0000256" key="4">
    <source>
        <dbReference type="ARBA" id="ARBA00023136"/>
    </source>
</evidence>
<reference evidence="6 7" key="1">
    <citation type="journal article" date="2023" name="Commun. Biol.">
        <title>Genome analysis of Parmales, the sister group of diatoms, reveals the evolutionary specialization of diatoms from phago-mixotrophs to photoautotrophs.</title>
        <authorList>
            <person name="Ban H."/>
            <person name="Sato S."/>
            <person name="Yoshikawa S."/>
            <person name="Yamada K."/>
            <person name="Nakamura Y."/>
            <person name="Ichinomiya M."/>
            <person name="Sato N."/>
            <person name="Blanc-Mathieu R."/>
            <person name="Endo H."/>
            <person name="Kuwata A."/>
            <person name="Ogata H."/>
        </authorList>
    </citation>
    <scope>NUCLEOTIDE SEQUENCE [LARGE SCALE GENOMIC DNA]</scope>
</reference>
<feature type="transmembrane region" description="Helical" evidence="5">
    <location>
        <begin position="75"/>
        <end position="108"/>
    </location>
</feature>
<keyword evidence="2 5" id="KW-0812">Transmembrane</keyword>